<keyword evidence="2" id="KW-0238">DNA-binding</keyword>
<keyword evidence="1" id="KW-0805">Transcription regulation</keyword>
<dbReference type="Gene3D" id="1.10.10.60">
    <property type="entry name" value="Homeodomain-like"/>
    <property type="match status" value="2"/>
</dbReference>
<dbReference type="STRING" id="1280954.HPO_07777"/>
<dbReference type="SUPFAM" id="SSF46689">
    <property type="entry name" value="Homeodomain-like"/>
    <property type="match status" value="2"/>
</dbReference>
<evidence type="ECO:0000313" key="6">
    <source>
        <dbReference type="Proteomes" id="UP000027100"/>
    </source>
</evidence>
<dbReference type="InterPro" id="IPR009057">
    <property type="entry name" value="Homeodomain-like_sf"/>
</dbReference>
<feature type="domain" description="HTH araC/xylS-type" evidence="4">
    <location>
        <begin position="229"/>
        <end position="327"/>
    </location>
</feature>
<reference evidence="5 6" key="1">
    <citation type="journal article" date="2014" name="Antonie Van Leeuwenhoek">
        <title>Hyphomonas beringensis sp. nov. and Hyphomonas chukchiensis sp. nov., isolated from surface seawater of the Bering Sea and Chukchi Sea.</title>
        <authorList>
            <person name="Li C."/>
            <person name="Lai Q."/>
            <person name="Li G."/>
            <person name="Dong C."/>
            <person name="Wang J."/>
            <person name="Liao Y."/>
            <person name="Shao Z."/>
        </authorList>
    </citation>
    <scope>NUCLEOTIDE SEQUENCE [LARGE SCALE GENOMIC DNA]</scope>
    <source>
        <strain evidence="5 6">PS728</strain>
    </source>
</reference>
<dbReference type="InterPro" id="IPR009594">
    <property type="entry name" value="Tscrpt_reg_HTH_AraC_N"/>
</dbReference>
<sequence length="333" mass="37044">MNRMPEVATNLPIPANSNFKREAADASFAPEHQETSMSSALISAVTAYIDANGGGQGRFGTPMSGVHIVRSFQEVMPDHRLYRPSLCVVLQGAKQMYFGQDTLDYGAMEYLLVGVEVPASGWISQAGPTEPFIGLMIDIDVTMIREVLEQVEAAPLPDDGTKPCVFVGKVDDMLADCVMRLVRLAGTPKAVPLLYPAIMREICYWLLDGPYGSEIRKLASPETHVERIARALYTIRNNFAQTLRIDQLAEEARMSASSFHQHFKSMTSMTPLQYQKRLRLLEARRLMLSEAVSVTEAAYHVGYESASQFSREYSRMFGVAPKRDSLSYRVAAE</sequence>
<dbReference type="Pfam" id="PF12833">
    <property type="entry name" value="HTH_18"/>
    <property type="match status" value="1"/>
</dbReference>
<organism evidence="5 6">
    <name type="scientific">Hyphomonas polymorpha PS728</name>
    <dbReference type="NCBI Taxonomy" id="1280954"/>
    <lineage>
        <taxon>Bacteria</taxon>
        <taxon>Pseudomonadati</taxon>
        <taxon>Pseudomonadota</taxon>
        <taxon>Alphaproteobacteria</taxon>
        <taxon>Hyphomonadales</taxon>
        <taxon>Hyphomonadaceae</taxon>
        <taxon>Hyphomonas</taxon>
    </lineage>
</organism>
<dbReference type="Proteomes" id="UP000027100">
    <property type="component" value="Unassembled WGS sequence"/>
</dbReference>
<dbReference type="InterPro" id="IPR018060">
    <property type="entry name" value="HTH_AraC"/>
</dbReference>
<name>A0A062VKG7_9PROT</name>
<dbReference type="Pfam" id="PF06719">
    <property type="entry name" value="AraC_N"/>
    <property type="match status" value="1"/>
</dbReference>
<dbReference type="PANTHER" id="PTHR43436:SF1">
    <property type="entry name" value="TRANSCRIPTIONAL REGULATORY PROTEIN"/>
    <property type="match status" value="1"/>
</dbReference>
<dbReference type="PANTHER" id="PTHR43436">
    <property type="entry name" value="ARAC-FAMILY TRANSCRIPTIONAL REGULATOR"/>
    <property type="match status" value="1"/>
</dbReference>
<gene>
    <name evidence="5" type="ORF">HPO_07777</name>
</gene>
<accession>A0A062VKG7</accession>
<dbReference type="AlphaFoldDB" id="A0A062VKG7"/>
<evidence type="ECO:0000256" key="1">
    <source>
        <dbReference type="ARBA" id="ARBA00023015"/>
    </source>
</evidence>
<evidence type="ECO:0000313" key="5">
    <source>
        <dbReference type="EMBL" id="KCZ99109.1"/>
    </source>
</evidence>
<dbReference type="GO" id="GO:0003700">
    <property type="term" value="F:DNA-binding transcription factor activity"/>
    <property type="evidence" value="ECO:0007669"/>
    <property type="project" value="InterPro"/>
</dbReference>
<dbReference type="GO" id="GO:0043565">
    <property type="term" value="F:sequence-specific DNA binding"/>
    <property type="evidence" value="ECO:0007669"/>
    <property type="project" value="InterPro"/>
</dbReference>
<dbReference type="PROSITE" id="PS01124">
    <property type="entry name" value="HTH_ARAC_FAMILY_2"/>
    <property type="match status" value="1"/>
</dbReference>
<dbReference type="PROSITE" id="PS00041">
    <property type="entry name" value="HTH_ARAC_FAMILY_1"/>
    <property type="match status" value="1"/>
</dbReference>
<dbReference type="eggNOG" id="COG2207">
    <property type="taxonomic scope" value="Bacteria"/>
</dbReference>
<proteinExistence type="predicted"/>
<dbReference type="PATRIC" id="fig|1280954.3.peg.1578"/>
<protein>
    <submittedName>
        <fullName evidence="5">AraC family transcriptional regulator</fullName>
    </submittedName>
</protein>
<keyword evidence="3" id="KW-0804">Transcription</keyword>
<dbReference type="EMBL" id="ARYM01000007">
    <property type="protein sequence ID" value="KCZ99109.1"/>
    <property type="molecule type" value="Genomic_DNA"/>
</dbReference>
<dbReference type="SMART" id="SM00342">
    <property type="entry name" value="HTH_ARAC"/>
    <property type="match status" value="1"/>
</dbReference>
<comment type="caution">
    <text evidence="5">The sequence shown here is derived from an EMBL/GenBank/DDBJ whole genome shotgun (WGS) entry which is preliminary data.</text>
</comment>
<keyword evidence="6" id="KW-1185">Reference proteome</keyword>
<dbReference type="InterPro" id="IPR018062">
    <property type="entry name" value="HTH_AraC-typ_CS"/>
</dbReference>
<evidence type="ECO:0000256" key="3">
    <source>
        <dbReference type="ARBA" id="ARBA00023163"/>
    </source>
</evidence>
<evidence type="ECO:0000259" key="4">
    <source>
        <dbReference type="PROSITE" id="PS01124"/>
    </source>
</evidence>
<evidence type="ECO:0000256" key="2">
    <source>
        <dbReference type="ARBA" id="ARBA00023125"/>
    </source>
</evidence>